<proteinExistence type="predicted"/>
<organism evidence="2 3">
    <name type="scientific">Commensalibacter intestini A911</name>
    <dbReference type="NCBI Taxonomy" id="1088868"/>
    <lineage>
        <taxon>Bacteria</taxon>
        <taxon>Pseudomonadati</taxon>
        <taxon>Pseudomonadota</taxon>
        <taxon>Alphaproteobacteria</taxon>
        <taxon>Acetobacterales</taxon>
        <taxon>Acetobacteraceae</taxon>
    </lineage>
</organism>
<comment type="caution">
    <text evidence="2">The sequence shown here is derived from an EMBL/GenBank/DDBJ whole genome shotgun (WGS) entry which is preliminary data.</text>
</comment>
<accession>G6EXP7</accession>
<evidence type="ECO:0000256" key="1">
    <source>
        <dbReference type="SAM" id="SignalP"/>
    </source>
</evidence>
<feature type="signal peptide" evidence="1">
    <location>
        <begin position="1"/>
        <end position="26"/>
    </location>
</feature>
<dbReference type="STRING" id="1088868.CIN_02170"/>
<dbReference type="Proteomes" id="UP000005939">
    <property type="component" value="Unassembled WGS sequence"/>
</dbReference>
<evidence type="ECO:0000313" key="2">
    <source>
        <dbReference type="EMBL" id="EHD14285.1"/>
    </source>
</evidence>
<gene>
    <name evidence="2" type="ORF">CIN_02170</name>
</gene>
<protein>
    <submittedName>
        <fullName evidence="2">Uncharacterized protein</fullName>
    </submittedName>
</protein>
<keyword evidence="1" id="KW-0732">Signal</keyword>
<dbReference type="EMBL" id="AGFR01000003">
    <property type="protein sequence ID" value="EHD14285.1"/>
    <property type="molecule type" value="Genomic_DNA"/>
</dbReference>
<dbReference type="OrthoDB" id="512976at2"/>
<feature type="chain" id="PRO_5003488401" evidence="1">
    <location>
        <begin position="27"/>
        <end position="240"/>
    </location>
</feature>
<evidence type="ECO:0000313" key="3">
    <source>
        <dbReference type="Proteomes" id="UP000005939"/>
    </source>
</evidence>
<sequence length="240" mass="27532">MLFKDIFSFTSIILSISSIMPLKANAQATPFQAPFFETEKFKIYIKDPCPLYANVCDNVIYTGINKKNQQKIMLKGATLNESPSYNFKGYSFINQNHMYTLSPSADSKDLDTWTLTIIKKSKTTAPKIILQENGKWNYDKGELYESKTYKFFLLNSCIEGNVSCNGMKMNVINKQNKRQIIVNTETMSRPSNYDFLGYIMTSGMFQYNLNLTFVTKPSLDVMPIKDSSNEIFSEDLIEKE</sequence>
<dbReference type="eggNOG" id="ENOG5033FKB">
    <property type="taxonomic scope" value="Bacteria"/>
</dbReference>
<name>G6EXP7_9PROT</name>
<dbReference type="RefSeq" id="WP_008853207.1">
    <property type="nucleotide sequence ID" value="NZ_AGFR01000003.1"/>
</dbReference>
<reference evidence="2 3" key="1">
    <citation type="submission" date="2011-10" db="EMBL/GenBank/DDBJ databases">
        <title>Genome Sequence of Commensalibacter intestini A911, isolated from Drosophila gut.</title>
        <authorList>
            <person name="Lee W.-J."/>
            <person name="Kim E.-K."/>
        </authorList>
    </citation>
    <scope>NUCLEOTIDE SEQUENCE [LARGE SCALE GENOMIC DNA]</scope>
    <source>
        <strain evidence="2 3">A911</strain>
    </source>
</reference>
<dbReference type="AlphaFoldDB" id="G6EXP7"/>